<evidence type="ECO:0000256" key="1">
    <source>
        <dbReference type="SAM" id="MobiDB-lite"/>
    </source>
</evidence>
<proteinExistence type="predicted"/>
<organism evidence="2 3">
    <name type="scientific">Pseudozyma hubeiensis (strain SY62)</name>
    <name type="common">Yeast</name>
    <dbReference type="NCBI Taxonomy" id="1305764"/>
    <lineage>
        <taxon>Eukaryota</taxon>
        <taxon>Fungi</taxon>
        <taxon>Dikarya</taxon>
        <taxon>Basidiomycota</taxon>
        <taxon>Ustilaginomycotina</taxon>
        <taxon>Ustilaginomycetes</taxon>
        <taxon>Ustilaginales</taxon>
        <taxon>Ustilaginaceae</taxon>
        <taxon>Pseudozyma</taxon>
    </lineage>
</organism>
<name>R9NYI0_PSEHS</name>
<evidence type="ECO:0000313" key="2">
    <source>
        <dbReference type="EMBL" id="GAC93759.1"/>
    </source>
</evidence>
<feature type="region of interest" description="Disordered" evidence="1">
    <location>
        <begin position="1"/>
        <end position="40"/>
    </location>
</feature>
<dbReference type="HOGENOM" id="CLU_1939070_0_0_1"/>
<sequence length="130" mass="14599">MTGRPVHPHSRRGIQSESQIEDDTSVGRFDDDSEPATRVEIKRSSEQGIHRLAYPLTWSRTSVTTIEAPKDTIANDRRVSFESDRSRNAKQCLSAQFSSLPGVGLPVRLVFGAGSRNTVRDAFCRFEYRS</sequence>
<keyword evidence="3" id="KW-1185">Reference proteome</keyword>
<dbReference type="EMBL" id="DF238778">
    <property type="protein sequence ID" value="GAC93759.1"/>
    <property type="molecule type" value="Genomic_DNA"/>
</dbReference>
<dbReference type="Proteomes" id="UP000014071">
    <property type="component" value="Unassembled WGS sequence"/>
</dbReference>
<evidence type="ECO:0000313" key="3">
    <source>
        <dbReference type="Proteomes" id="UP000014071"/>
    </source>
</evidence>
<accession>R9NYI0</accession>
<gene>
    <name evidence="2" type="ORF">PHSY_001324</name>
</gene>
<feature type="compositionally biased region" description="Basic residues" evidence="1">
    <location>
        <begin position="1"/>
        <end position="12"/>
    </location>
</feature>
<protein>
    <submittedName>
        <fullName evidence="2">Uncharacterized protein</fullName>
    </submittedName>
</protein>
<dbReference type="AlphaFoldDB" id="R9NYI0"/>
<dbReference type="RefSeq" id="XP_012187346.1">
    <property type="nucleotide sequence ID" value="XM_012331956.1"/>
</dbReference>
<dbReference type="GeneID" id="24106625"/>
<reference evidence="3" key="1">
    <citation type="journal article" date="2013" name="Genome Announc.">
        <title>Draft genome sequence of the basidiomycetous yeast-like fungus Pseudozyma hubeiensis SY62, which produces an abundant amount of the biosurfactant mannosylerythritol lipids.</title>
        <authorList>
            <person name="Konishi M."/>
            <person name="Hatada Y."/>
            <person name="Horiuchi J."/>
        </authorList>
    </citation>
    <scope>NUCLEOTIDE SEQUENCE [LARGE SCALE GENOMIC DNA]</scope>
    <source>
        <strain evidence="3">SY62</strain>
    </source>
</reference>